<dbReference type="Proteomes" id="UP000304148">
    <property type="component" value="Chromosome"/>
</dbReference>
<proteinExistence type="predicted"/>
<protein>
    <submittedName>
        <fullName evidence="2">Uncharacterized protein</fullName>
    </submittedName>
</protein>
<keyword evidence="1" id="KW-0472">Membrane</keyword>
<evidence type="ECO:0000256" key="1">
    <source>
        <dbReference type="SAM" id="Phobius"/>
    </source>
</evidence>
<keyword evidence="1" id="KW-1133">Transmembrane helix</keyword>
<accession>A0A383RCX3</accession>
<dbReference type="EMBL" id="LS992241">
    <property type="protein sequence ID" value="SYX84955.1"/>
    <property type="molecule type" value="Genomic_DNA"/>
</dbReference>
<gene>
    <name evidence="2" type="ORF">PBLR_13377</name>
</gene>
<dbReference type="AlphaFoldDB" id="A0A383RCX3"/>
<name>A0A383RCX3_PAEAL</name>
<reference evidence="3" key="1">
    <citation type="submission" date="2018-08" db="EMBL/GenBank/DDBJ databases">
        <authorList>
            <person name="Chevrot R."/>
        </authorList>
    </citation>
    <scope>NUCLEOTIDE SEQUENCE [LARGE SCALE GENOMIC DNA]</scope>
</reference>
<organism evidence="2 3">
    <name type="scientific">Paenibacillus alvei</name>
    <name type="common">Bacillus alvei</name>
    <dbReference type="NCBI Taxonomy" id="44250"/>
    <lineage>
        <taxon>Bacteria</taxon>
        <taxon>Bacillati</taxon>
        <taxon>Bacillota</taxon>
        <taxon>Bacilli</taxon>
        <taxon>Bacillales</taxon>
        <taxon>Paenibacillaceae</taxon>
        <taxon>Paenibacillus</taxon>
    </lineage>
</organism>
<sequence>MILMNNKKYMGEYKNSLFTNIWGWMVVGVLTSLIVMLFYETFWM</sequence>
<keyword evidence="1" id="KW-0812">Transmembrane</keyword>
<evidence type="ECO:0000313" key="2">
    <source>
        <dbReference type="EMBL" id="SYX84955.1"/>
    </source>
</evidence>
<feature type="transmembrane region" description="Helical" evidence="1">
    <location>
        <begin position="21"/>
        <end position="39"/>
    </location>
</feature>
<evidence type="ECO:0000313" key="3">
    <source>
        <dbReference type="Proteomes" id="UP000304148"/>
    </source>
</evidence>